<name>A0A4Q9KDJ9_9ACTN</name>
<evidence type="ECO:0000313" key="2">
    <source>
        <dbReference type="EMBL" id="TBT83183.1"/>
    </source>
</evidence>
<reference evidence="2 3" key="1">
    <citation type="submission" date="2019-01" db="EMBL/GenBank/DDBJ databases">
        <title>Lactibacter flavus gen. nov., sp. nov., a novel bacterium of the family Propionibacteriaceae isolated from raw milk and dairy products.</title>
        <authorList>
            <person name="Huptas C."/>
            <person name="Wenning M."/>
            <person name="Breitenwieser F."/>
            <person name="Doll E."/>
            <person name="Von Neubeck M."/>
            <person name="Busse H.-J."/>
            <person name="Scherer S."/>
        </authorList>
    </citation>
    <scope>NUCLEOTIDE SEQUENCE [LARGE SCALE GENOMIC DNA]</scope>
    <source>
        <strain evidence="2 3">KCTC 33808</strain>
    </source>
</reference>
<organism evidence="2 3">
    <name type="scientific">Propioniciclava sinopodophylli</name>
    <dbReference type="NCBI Taxonomy" id="1837344"/>
    <lineage>
        <taxon>Bacteria</taxon>
        <taxon>Bacillati</taxon>
        <taxon>Actinomycetota</taxon>
        <taxon>Actinomycetes</taxon>
        <taxon>Propionibacteriales</taxon>
        <taxon>Propionibacteriaceae</taxon>
        <taxon>Propioniciclava</taxon>
    </lineage>
</organism>
<dbReference type="Proteomes" id="UP000292373">
    <property type="component" value="Unassembled WGS sequence"/>
</dbReference>
<accession>A0A4Q9KDJ9</accession>
<evidence type="ECO:0000313" key="3">
    <source>
        <dbReference type="Proteomes" id="UP000292373"/>
    </source>
</evidence>
<dbReference type="EMBL" id="SDMQ01000013">
    <property type="protein sequence ID" value="TBT83183.1"/>
    <property type="molecule type" value="Genomic_DNA"/>
</dbReference>
<gene>
    <name evidence="2" type="ORF">ET989_11955</name>
</gene>
<protein>
    <submittedName>
        <fullName evidence="2">Pilus assembly protein</fullName>
    </submittedName>
</protein>
<dbReference type="RefSeq" id="WP_131169275.1">
    <property type="nucleotide sequence ID" value="NZ_SDMQ01000013.1"/>
</dbReference>
<evidence type="ECO:0000259" key="1">
    <source>
        <dbReference type="Pfam" id="PF07811"/>
    </source>
</evidence>
<dbReference type="OrthoDB" id="4869119at2"/>
<feature type="domain" description="TadE-like" evidence="1">
    <location>
        <begin position="10"/>
        <end position="51"/>
    </location>
</feature>
<sequence>MRARDQHGMSASIEMAILVPALVLILAVVVGAGRLALARIAVQQWADSAARTATLARDAGSAATRARAVVASDAAGSATQCRGSWQLAVDTRAFALPVGQPGAVEVTVRCAVPLADLLLPGVPGTVLVEAQASSTLDRYRGRS</sequence>
<keyword evidence="3" id="KW-1185">Reference proteome</keyword>
<proteinExistence type="predicted"/>
<dbReference type="Pfam" id="PF07811">
    <property type="entry name" value="TadE"/>
    <property type="match status" value="1"/>
</dbReference>
<comment type="caution">
    <text evidence="2">The sequence shown here is derived from an EMBL/GenBank/DDBJ whole genome shotgun (WGS) entry which is preliminary data.</text>
</comment>
<dbReference type="InterPro" id="IPR012495">
    <property type="entry name" value="TadE-like_dom"/>
</dbReference>
<dbReference type="AlphaFoldDB" id="A0A4Q9KDJ9"/>